<comment type="caution">
    <text evidence="2">The sequence shown here is derived from an EMBL/GenBank/DDBJ whole genome shotgun (WGS) entry which is preliminary data.</text>
</comment>
<dbReference type="InterPro" id="IPR013103">
    <property type="entry name" value="RVT_2"/>
</dbReference>
<protein>
    <submittedName>
        <fullName evidence="2">Unnamed protein product</fullName>
    </submittedName>
</protein>
<reference evidence="2" key="1">
    <citation type="submission" date="2023-04" db="EMBL/GenBank/DDBJ databases">
        <title>Ambrosiozyma monospora NBRC 1965.</title>
        <authorList>
            <person name="Ichikawa N."/>
            <person name="Sato H."/>
            <person name="Tonouchi N."/>
        </authorList>
    </citation>
    <scope>NUCLEOTIDE SEQUENCE</scope>
    <source>
        <strain evidence="2">NBRC 1965</strain>
    </source>
</reference>
<evidence type="ECO:0000313" key="3">
    <source>
        <dbReference type="Proteomes" id="UP001165063"/>
    </source>
</evidence>
<sequence>MIGYHQEAETTLLTVADGKYVIPNSFEEMLKSPQRAEWLIALDNENRSLSENDVYELVNVEDVPAGTKIVTGRYVNSVKVTPEKEEVFKTRLVAKGFMQKVGENYIESFAPVSSFDSLRFVLAYSAINNWPITQVDAKTAFLNGKLDFPIYFKPPTGSGTDTSKCVWLLKRSLYGLCNSPNCWFTTCSLALESFGFTPSKVDPCLFYKSGCIFLLYVDDGLCCGSNQKIVDDVIDFLSSKFVMKNLGAPSMFLGVNIDKVKQGYHINLRDSISKIENEYGVKPPLKLIDSPLSKSVNLFKSKTRLLKPSEHSVYRSIVGTILFLANTVRLDVAYPVSLLSQFLAAPQLVHLNAAKRVLQFLVQTKTDGILYAAKDQPIATIDARLVNATKPADQLLDDFPDAGKYKIHVVTDASFAPEPDRKSQSGYVTLFNNNVVSWGSVKQKVVALSTAESEYIGATEAIKSGICFSNLLTDLGLDSTYIELSGDNIASLHLAAHKTKHQSTKHIDIKLHFIRNLVKEKRVKLTYVNTTQNLADMLTKVLDGSTLRHLKCLIMMKKEECEN</sequence>
<dbReference type="AlphaFoldDB" id="A0A9W6YQ75"/>
<dbReference type="PANTHER" id="PTHR11439:SF483">
    <property type="entry name" value="PEPTIDE SYNTHASE GLIP-LIKE, PUTATIVE (AFU_ORTHOLOGUE AFUA_3G12920)-RELATED"/>
    <property type="match status" value="1"/>
</dbReference>
<dbReference type="InterPro" id="IPR043502">
    <property type="entry name" value="DNA/RNA_pol_sf"/>
</dbReference>
<dbReference type="CDD" id="cd09272">
    <property type="entry name" value="RNase_HI_RT_Ty1"/>
    <property type="match status" value="1"/>
</dbReference>
<name>A0A9W6YQ75_AMBMO</name>
<proteinExistence type="predicted"/>
<dbReference type="EMBL" id="BSXU01000047">
    <property type="protein sequence ID" value="GMG19032.1"/>
    <property type="molecule type" value="Genomic_DNA"/>
</dbReference>
<dbReference type="PANTHER" id="PTHR11439">
    <property type="entry name" value="GAG-POL-RELATED RETROTRANSPOSON"/>
    <property type="match status" value="1"/>
</dbReference>
<organism evidence="2 3">
    <name type="scientific">Ambrosiozyma monospora</name>
    <name type="common">Yeast</name>
    <name type="synonym">Endomycopsis monosporus</name>
    <dbReference type="NCBI Taxonomy" id="43982"/>
    <lineage>
        <taxon>Eukaryota</taxon>
        <taxon>Fungi</taxon>
        <taxon>Dikarya</taxon>
        <taxon>Ascomycota</taxon>
        <taxon>Saccharomycotina</taxon>
        <taxon>Pichiomycetes</taxon>
        <taxon>Pichiales</taxon>
        <taxon>Pichiaceae</taxon>
        <taxon>Ambrosiozyma</taxon>
    </lineage>
</organism>
<keyword evidence="3" id="KW-1185">Reference proteome</keyword>
<dbReference type="Proteomes" id="UP001165063">
    <property type="component" value="Unassembled WGS sequence"/>
</dbReference>
<dbReference type="OrthoDB" id="5423336at2759"/>
<feature type="domain" description="Reverse transcriptase Ty1/copia-type" evidence="1">
    <location>
        <begin position="53"/>
        <end position="279"/>
    </location>
</feature>
<dbReference type="SUPFAM" id="SSF56672">
    <property type="entry name" value="DNA/RNA polymerases"/>
    <property type="match status" value="1"/>
</dbReference>
<accession>A0A9W6YQ75</accession>
<gene>
    <name evidence="2" type="ORF">Amon01_000015900</name>
</gene>
<evidence type="ECO:0000259" key="1">
    <source>
        <dbReference type="Pfam" id="PF07727"/>
    </source>
</evidence>
<dbReference type="Pfam" id="PF07727">
    <property type="entry name" value="RVT_2"/>
    <property type="match status" value="1"/>
</dbReference>
<evidence type="ECO:0000313" key="2">
    <source>
        <dbReference type="EMBL" id="GMG19032.1"/>
    </source>
</evidence>